<dbReference type="Proteomes" id="UP001054811">
    <property type="component" value="Chromosome"/>
</dbReference>
<evidence type="ECO:0000259" key="8">
    <source>
        <dbReference type="PROSITE" id="PS51085"/>
    </source>
</evidence>
<feature type="domain" description="2Fe-2S ferredoxin-type" evidence="8">
    <location>
        <begin position="237"/>
        <end position="322"/>
    </location>
</feature>
<proteinExistence type="predicted"/>
<comment type="cofactor">
    <cofactor evidence="1">
        <name>FAD</name>
        <dbReference type="ChEBI" id="CHEBI:57692"/>
    </cofactor>
</comment>
<evidence type="ECO:0000256" key="3">
    <source>
        <dbReference type="ARBA" id="ARBA00022714"/>
    </source>
</evidence>
<dbReference type="PROSITE" id="PS00197">
    <property type="entry name" value="2FE2S_FER_1"/>
    <property type="match status" value="1"/>
</dbReference>
<dbReference type="RefSeq" id="WP_259610814.1">
    <property type="nucleotide sequence ID" value="NZ_CP091139.2"/>
</dbReference>
<dbReference type="InterPro" id="IPR036010">
    <property type="entry name" value="2Fe-2S_ferredoxin-like_sf"/>
</dbReference>
<dbReference type="InterPro" id="IPR008333">
    <property type="entry name" value="Cbr1-like_FAD-bd_dom"/>
</dbReference>
<dbReference type="PROSITE" id="PS51384">
    <property type="entry name" value="FAD_FR"/>
    <property type="match status" value="1"/>
</dbReference>
<accession>A0ABY5NGR0</accession>
<dbReference type="PROSITE" id="PS51085">
    <property type="entry name" value="2FE2S_FER_2"/>
    <property type="match status" value="1"/>
</dbReference>
<dbReference type="InterPro" id="IPR017927">
    <property type="entry name" value="FAD-bd_FR_type"/>
</dbReference>
<dbReference type="PANTHER" id="PTHR47354:SF1">
    <property type="entry name" value="CARNITINE MONOOXYGENASE REDUCTASE SUBUNIT"/>
    <property type="match status" value="1"/>
</dbReference>
<gene>
    <name evidence="10" type="ORF">L2X98_26920</name>
</gene>
<name>A0ABY5NGR0_9MICO</name>
<dbReference type="SUPFAM" id="SSF63380">
    <property type="entry name" value="Riboflavin synthase domain-like"/>
    <property type="match status" value="1"/>
</dbReference>
<organism evidence="10 11">
    <name type="scientific">Microbacterium elymi</name>
    <dbReference type="NCBI Taxonomy" id="2909587"/>
    <lineage>
        <taxon>Bacteria</taxon>
        <taxon>Bacillati</taxon>
        <taxon>Actinomycetota</taxon>
        <taxon>Actinomycetes</taxon>
        <taxon>Micrococcales</taxon>
        <taxon>Microbacteriaceae</taxon>
        <taxon>Microbacterium</taxon>
    </lineage>
</organism>
<evidence type="ECO:0000256" key="4">
    <source>
        <dbReference type="ARBA" id="ARBA00022723"/>
    </source>
</evidence>
<reference evidence="10" key="1">
    <citation type="submission" date="2022-01" db="EMBL/GenBank/DDBJ databases">
        <title>Microbacterium eymi and Microbacterium rhizovicinus sp. nov., isolated from the rhizospheric soil of Elymus tsukushiensis, a plant native to the Dokdo Islands, Republic of Korea.</title>
        <authorList>
            <person name="Hwang Y.J."/>
        </authorList>
    </citation>
    <scope>NUCLEOTIDE SEQUENCE</scope>
    <source>
        <strain evidence="10">KUDC0405</strain>
    </source>
</reference>
<keyword evidence="6" id="KW-0408">Iron</keyword>
<keyword evidence="11" id="KW-1185">Reference proteome</keyword>
<dbReference type="EMBL" id="CP091139">
    <property type="protein sequence ID" value="UUT34301.1"/>
    <property type="molecule type" value="Genomic_DNA"/>
</dbReference>
<dbReference type="SUPFAM" id="SSF54292">
    <property type="entry name" value="2Fe-2S ferredoxin-like"/>
    <property type="match status" value="1"/>
</dbReference>
<keyword evidence="4" id="KW-0479">Metal-binding</keyword>
<protein>
    <submittedName>
        <fullName evidence="10">PDR/VanB family oxidoreductase</fullName>
    </submittedName>
</protein>
<dbReference type="InterPro" id="IPR012675">
    <property type="entry name" value="Beta-grasp_dom_sf"/>
</dbReference>
<evidence type="ECO:0000256" key="1">
    <source>
        <dbReference type="ARBA" id="ARBA00001974"/>
    </source>
</evidence>
<evidence type="ECO:0000256" key="6">
    <source>
        <dbReference type="ARBA" id="ARBA00023004"/>
    </source>
</evidence>
<dbReference type="InterPro" id="IPR017938">
    <property type="entry name" value="Riboflavin_synthase-like_b-brl"/>
</dbReference>
<evidence type="ECO:0000256" key="5">
    <source>
        <dbReference type="ARBA" id="ARBA00023002"/>
    </source>
</evidence>
<keyword evidence="2" id="KW-0285">Flavoprotein</keyword>
<dbReference type="PRINTS" id="PR00409">
    <property type="entry name" value="PHDIOXRDTASE"/>
</dbReference>
<dbReference type="Pfam" id="PF00970">
    <property type="entry name" value="FAD_binding_6"/>
    <property type="match status" value="1"/>
</dbReference>
<dbReference type="CDD" id="cd00207">
    <property type="entry name" value="fer2"/>
    <property type="match status" value="1"/>
</dbReference>
<evidence type="ECO:0000259" key="9">
    <source>
        <dbReference type="PROSITE" id="PS51384"/>
    </source>
</evidence>
<evidence type="ECO:0000256" key="7">
    <source>
        <dbReference type="ARBA" id="ARBA00023014"/>
    </source>
</evidence>
<keyword evidence="3" id="KW-0001">2Fe-2S</keyword>
<dbReference type="Gene3D" id="3.40.50.80">
    <property type="entry name" value="Nucleotide-binding domain of ferredoxin-NADP reductase (FNR) module"/>
    <property type="match status" value="1"/>
</dbReference>
<keyword evidence="5" id="KW-0560">Oxidoreductase</keyword>
<evidence type="ECO:0000256" key="2">
    <source>
        <dbReference type="ARBA" id="ARBA00022630"/>
    </source>
</evidence>
<dbReference type="InterPro" id="IPR006058">
    <property type="entry name" value="2Fe2S_fd_BS"/>
</dbReference>
<evidence type="ECO:0000313" key="10">
    <source>
        <dbReference type="EMBL" id="UUT34301.1"/>
    </source>
</evidence>
<dbReference type="InterPro" id="IPR039261">
    <property type="entry name" value="FNR_nucleotide-bd"/>
</dbReference>
<dbReference type="InterPro" id="IPR001041">
    <property type="entry name" value="2Fe-2S_ferredoxin-type"/>
</dbReference>
<sequence length="322" mass="34682">MHGDAVEPVEWAGDVVVVDKSTVSAAITQLTLRGIDDAALPEWAPGAHIEVTLPDGTLRQYSLTGDPTRAGTWTVAVLREANGRGGSQYIHDHVSAGDKLWVRGPRNHFPLIEASEYRFVAGGIGITPLLPMIYAVARSGASWSLDYCGRERSNMAFLEHLSPWADRVRLFAGSEGERIDVVELVNGLGPETALYCCGPARLLVAIDDACKAVGRMPPRVEYFSPKQLEGATVDSEFEVELASSGVSVTVPIGRSILDVVRETGVQVLASCEEGTCGTCEAEVIEGVPDHRDSVLSDAEKAQNTFMMICVSRSCSRRLVLDL</sequence>
<dbReference type="Gene3D" id="2.40.30.10">
    <property type="entry name" value="Translation factors"/>
    <property type="match status" value="1"/>
</dbReference>
<dbReference type="CDD" id="cd06185">
    <property type="entry name" value="PDR_like"/>
    <property type="match status" value="1"/>
</dbReference>
<feature type="domain" description="FAD-binding FR-type" evidence="9">
    <location>
        <begin position="8"/>
        <end position="112"/>
    </location>
</feature>
<dbReference type="SUPFAM" id="SSF52343">
    <property type="entry name" value="Ferredoxin reductase-like, C-terminal NADP-linked domain"/>
    <property type="match status" value="1"/>
</dbReference>
<dbReference type="PANTHER" id="PTHR47354">
    <property type="entry name" value="NADH OXIDOREDUCTASE HCR"/>
    <property type="match status" value="1"/>
</dbReference>
<evidence type="ECO:0000313" key="11">
    <source>
        <dbReference type="Proteomes" id="UP001054811"/>
    </source>
</evidence>
<keyword evidence="7" id="KW-0411">Iron-sulfur</keyword>
<dbReference type="InterPro" id="IPR050415">
    <property type="entry name" value="MRET"/>
</dbReference>
<dbReference type="Gene3D" id="3.10.20.30">
    <property type="match status" value="1"/>
</dbReference>
<dbReference type="Pfam" id="PF00111">
    <property type="entry name" value="Fer2"/>
    <property type="match status" value="1"/>
</dbReference>